<feature type="binding site" evidence="8">
    <location>
        <position position="69"/>
    </location>
    <ligand>
        <name>[4Fe-4S] cluster</name>
        <dbReference type="ChEBI" id="CHEBI:49883"/>
        <label>2</label>
        <note>4Fe-4S-S-AdoMet</note>
    </ligand>
</feature>
<proteinExistence type="inferred from homology"/>
<dbReference type="PANTHER" id="PTHR10949:SF0">
    <property type="entry name" value="LIPOYL SYNTHASE, MITOCHONDRIAL"/>
    <property type="match status" value="1"/>
</dbReference>
<dbReference type="SFLD" id="SFLDF00271">
    <property type="entry name" value="lipoyl_synthase"/>
    <property type="match status" value="1"/>
</dbReference>
<dbReference type="PROSITE" id="PS51918">
    <property type="entry name" value="RADICAL_SAM"/>
    <property type="match status" value="1"/>
</dbReference>
<feature type="binding site" evidence="8">
    <location>
        <position position="62"/>
    </location>
    <ligand>
        <name>[4Fe-4S] cluster</name>
        <dbReference type="ChEBI" id="CHEBI:49883"/>
        <label>2</label>
        <note>4Fe-4S-S-AdoMet</note>
    </ligand>
</feature>
<evidence type="ECO:0000256" key="6">
    <source>
        <dbReference type="ARBA" id="ARBA00023014"/>
    </source>
</evidence>
<feature type="binding site" evidence="8">
    <location>
        <position position="36"/>
    </location>
    <ligand>
        <name>[4Fe-4S] cluster</name>
        <dbReference type="ChEBI" id="CHEBI:49883"/>
        <label>1</label>
    </ligand>
</feature>
<comment type="cofactor">
    <cofactor evidence="8">
        <name>[4Fe-4S] cluster</name>
        <dbReference type="ChEBI" id="CHEBI:49883"/>
    </cofactor>
    <text evidence="8">Binds 2 [4Fe-4S] clusters per subunit. One cluster is coordinated with 3 cysteines and an exchangeable S-adenosyl-L-methionine.</text>
</comment>
<dbReference type="NCBIfam" id="TIGR00510">
    <property type="entry name" value="lipA"/>
    <property type="match status" value="1"/>
</dbReference>
<keyword evidence="4 8" id="KW-0479">Metal-binding</keyword>
<accession>A0ABM7PDP5</accession>
<dbReference type="InterPro" id="IPR006638">
    <property type="entry name" value="Elp3/MiaA/NifB-like_rSAM"/>
</dbReference>
<feature type="binding site" evidence="8">
    <location>
        <position position="275"/>
    </location>
    <ligand>
        <name>[4Fe-4S] cluster</name>
        <dbReference type="ChEBI" id="CHEBI:49883"/>
        <label>1</label>
    </ligand>
</feature>
<comment type="subcellular location">
    <subcellularLocation>
        <location evidence="8">Cytoplasm</location>
    </subcellularLocation>
</comment>
<evidence type="ECO:0000256" key="7">
    <source>
        <dbReference type="ARBA" id="ARBA00047326"/>
    </source>
</evidence>
<evidence type="ECO:0000313" key="11">
    <source>
        <dbReference type="Proteomes" id="UP001320148"/>
    </source>
</evidence>
<protein>
    <recommendedName>
        <fullName evidence="8">Lipoyl synthase</fullName>
        <ecNumber evidence="8">2.8.1.8</ecNumber>
    </recommendedName>
    <alternativeName>
        <fullName evidence="8">Lip-syn</fullName>
        <shortName evidence="8">LS</shortName>
    </alternativeName>
    <alternativeName>
        <fullName evidence="8">Lipoate synthase</fullName>
    </alternativeName>
    <alternativeName>
        <fullName evidence="8">Lipoic acid synthase</fullName>
    </alternativeName>
    <alternativeName>
        <fullName evidence="8">Sulfur insertion protein LipA</fullName>
    </alternativeName>
</protein>
<keyword evidence="2 8" id="KW-0808">Transferase</keyword>
<comment type="pathway">
    <text evidence="8">Protein modification; protein lipoylation via endogenous pathway; protein N(6)-(lipoyl)lysine from octanoyl-[acyl-carrier-protein]: step 2/2.</text>
</comment>
<dbReference type="CDD" id="cd01335">
    <property type="entry name" value="Radical_SAM"/>
    <property type="match status" value="1"/>
</dbReference>
<feature type="binding site" evidence="8">
    <location>
        <position position="41"/>
    </location>
    <ligand>
        <name>[4Fe-4S] cluster</name>
        <dbReference type="ChEBI" id="CHEBI:49883"/>
        <label>1</label>
    </ligand>
</feature>
<dbReference type="InterPro" id="IPR013785">
    <property type="entry name" value="Aldolase_TIM"/>
</dbReference>
<gene>
    <name evidence="10" type="primary">lipA_1</name>
    <name evidence="8" type="synonym">lipA</name>
    <name evidence="10" type="ORF">DSLASN_13850</name>
</gene>
<dbReference type="RefSeq" id="WP_236892080.1">
    <property type="nucleotide sequence ID" value="NZ_AP024488.1"/>
</dbReference>
<keyword evidence="3 8" id="KW-0949">S-adenosyl-L-methionine</keyword>
<dbReference type="HAMAP" id="MF_00206">
    <property type="entry name" value="Lipoyl_synth"/>
    <property type="match status" value="1"/>
</dbReference>
<comment type="function">
    <text evidence="8">Catalyzes the radical-mediated insertion of two sulfur atoms into the C-6 and C-8 positions of the octanoyl moiety bound to the lipoyl domains of lipoate-dependent enzymes, thereby converting the octanoylated domains into lipoylated derivatives.</text>
</comment>
<dbReference type="SMART" id="SM00729">
    <property type="entry name" value="Elp3"/>
    <property type="match status" value="1"/>
</dbReference>
<evidence type="ECO:0000313" key="10">
    <source>
        <dbReference type="EMBL" id="BCS95753.1"/>
    </source>
</evidence>
<dbReference type="InterPro" id="IPR058240">
    <property type="entry name" value="rSAM_sf"/>
</dbReference>
<sequence>MCQLEYPEWLSVSAPPEGAVEAMKQTLDKSGLHTVCESADCPNIGECFAKRTCTFMILGDICTRNCRFCAVKHGAPGPINLDEPESVARTAKALGVKHVVVTTVTRDDLPDGGASQFVATIQAIRKILPKAVIEVLISDFKGQREPLAEILEAGPDIINHNVETVPRLYRDIRPQATFSRSLQVLEWVHGSGKQVLSKSGLMLGLGETFDEVVNVLQELRRVSCDMVTLGQYLAPSREHAPIAHFVSPDEFAKLEEIGMDMGFRAVSAGPLVRSSYNASHIYMEILNHTAQTGERDHGSC</sequence>
<feature type="binding site" evidence="8">
    <location>
        <position position="47"/>
    </location>
    <ligand>
        <name>[4Fe-4S] cluster</name>
        <dbReference type="ChEBI" id="CHEBI:49883"/>
        <label>1</label>
    </ligand>
</feature>
<dbReference type="NCBIfam" id="NF004019">
    <property type="entry name" value="PRK05481.1"/>
    <property type="match status" value="1"/>
</dbReference>
<dbReference type="PIRSF" id="PIRSF005963">
    <property type="entry name" value="Lipoyl_synth"/>
    <property type="match status" value="1"/>
</dbReference>
<dbReference type="SUPFAM" id="SSF102114">
    <property type="entry name" value="Radical SAM enzymes"/>
    <property type="match status" value="1"/>
</dbReference>
<dbReference type="InterPro" id="IPR003698">
    <property type="entry name" value="Lipoyl_synth"/>
</dbReference>
<dbReference type="Proteomes" id="UP001320148">
    <property type="component" value="Chromosome"/>
</dbReference>
<dbReference type="SFLD" id="SFLDG01058">
    <property type="entry name" value="lipoyl_synthase_like"/>
    <property type="match status" value="1"/>
</dbReference>
<evidence type="ECO:0000259" key="9">
    <source>
        <dbReference type="PROSITE" id="PS51918"/>
    </source>
</evidence>
<keyword evidence="1 8" id="KW-0004">4Fe-4S</keyword>
<dbReference type="Pfam" id="PF04055">
    <property type="entry name" value="Radical_SAM"/>
    <property type="match status" value="1"/>
</dbReference>
<feature type="domain" description="Radical SAM core" evidence="9">
    <location>
        <begin position="48"/>
        <end position="264"/>
    </location>
</feature>
<evidence type="ECO:0000256" key="8">
    <source>
        <dbReference type="HAMAP-Rule" id="MF_00206"/>
    </source>
</evidence>
<reference evidence="10 11" key="1">
    <citation type="submission" date="2021-02" db="EMBL/GenBank/DDBJ databases">
        <title>Complete genome of Desulfoluna sp. strain ASN36.</title>
        <authorList>
            <person name="Takahashi A."/>
            <person name="Kojima H."/>
            <person name="Fukui M."/>
        </authorList>
    </citation>
    <scope>NUCLEOTIDE SEQUENCE [LARGE SCALE GENOMIC DNA]</scope>
    <source>
        <strain evidence="10 11">ASN36</strain>
    </source>
</reference>
<name>A0ABM7PDP5_9BACT</name>
<dbReference type="PANTHER" id="PTHR10949">
    <property type="entry name" value="LIPOYL SYNTHASE"/>
    <property type="match status" value="1"/>
</dbReference>
<keyword evidence="8" id="KW-0963">Cytoplasm</keyword>
<dbReference type="Gene3D" id="3.20.20.70">
    <property type="entry name" value="Aldolase class I"/>
    <property type="match status" value="1"/>
</dbReference>
<comment type="similarity">
    <text evidence="8">Belongs to the radical SAM superfamily. Lipoyl synthase family.</text>
</comment>
<dbReference type="NCBIfam" id="NF009544">
    <property type="entry name" value="PRK12928.1"/>
    <property type="match status" value="1"/>
</dbReference>
<dbReference type="SFLD" id="SFLDS00029">
    <property type="entry name" value="Radical_SAM"/>
    <property type="match status" value="1"/>
</dbReference>
<feature type="binding site" evidence="8">
    <location>
        <position position="66"/>
    </location>
    <ligand>
        <name>[4Fe-4S] cluster</name>
        <dbReference type="ChEBI" id="CHEBI:49883"/>
        <label>2</label>
        <note>4Fe-4S-S-AdoMet</note>
    </ligand>
</feature>
<organism evidence="10 11">
    <name type="scientific">Desulfoluna limicola</name>
    <dbReference type="NCBI Taxonomy" id="2810562"/>
    <lineage>
        <taxon>Bacteria</taxon>
        <taxon>Pseudomonadati</taxon>
        <taxon>Thermodesulfobacteriota</taxon>
        <taxon>Desulfobacteria</taxon>
        <taxon>Desulfobacterales</taxon>
        <taxon>Desulfolunaceae</taxon>
        <taxon>Desulfoluna</taxon>
    </lineage>
</organism>
<dbReference type="InterPro" id="IPR007197">
    <property type="entry name" value="rSAM"/>
</dbReference>
<evidence type="ECO:0000256" key="4">
    <source>
        <dbReference type="ARBA" id="ARBA00022723"/>
    </source>
</evidence>
<evidence type="ECO:0000256" key="3">
    <source>
        <dbReference type="ARBA" id="ARBA00022691"/>
    </source>
</evidence>
<evidence type="ECO:0000256" key="1">
    <source>
        <dbReference type="ARBA" id="ARBA00022485"/>
    </source>
</evidence>
<dbReference type="EC" id="2.8.1.8" evidence="8"/>
<keyword evidence="6 8" id="KW-0411">Iron-sulfur</keyword>
<dbReference type="EMBL" id="AP024488">
    <property type="protein sequence ID" value="BCS95753.1"/>
    <property type="molecule type" value="Genomic_DNA"/>
</dbReference>
<keyword evidence="11" id="KW-1185">Reference proteome</keyword>
<evidence type="ECO:0000256" key="2">
    <source>
        <dbReference type="ARBA" id="ARBA00022679"/>
    </source>
</evidence>
<comment type="catalytic activity">
    <reaction evidence="7 8">
        <text>[[Fe-S] cluster scaffold protein carrying a second [4Fe-4S](2+) cluster] + N(6)-octanoyl-L-lysyl-[protein] + 2 oxidized [2Fe-2S]-[ferredoxin] + 2 S-adenosyl-L-methionine + 4 H(+) = [[Fe-S] cluster scaffold protein] + N(6)-[(R)-dihydrolipoyl]-L-lysyl-[protein] + 4 Fe(3+) + 2 hydrogen sulfide + 2 5'-deoxyadenosine + 2 L-methionine + 2 reduced [2Fe-2S]-[ferredoxin]</text>
        <dbReference type="Rhea" id="RHEA:16585"/>
        <dbReference type="Rhea" id="RHEA-COMP:9928"/>
        <dbReference type="Rhea" id="RHEA-COMP:10000"/>
        <dbReference type="Rhea" id="RHEA-COMP:10001"/>
        <dbReference type="Rhea" id="RHEA-COMP:10475"/>
        <dbReference type="Rhea" id="RHEA-COMP:14568"/>
        <dbReference type="Rhea" id="RHEA-COMP:14569"/>
        <dbReference type="ChEBI" id="CHEBI:15378"/>
        <dbReference type="ChEBI" id="CHEBI:17319"/>
        <dbReference type="ChEBI" id="CHEBI:29034"/>
        <dbReference type="ChEBI" id="CHEBI:29919"/>
        <dbReference type="ChEBI" id="CHEBI:33722"/>
        <dbReference type="ChEBI" id="CHEBI:33737"/>
        <dbReference type="ChEBI" id="CHEBI:33738"/>
        <dbReference type="ChEBI" id="CHEBI:57844"/>
        <dbReference type="ChEBI" id="CHEBI:59789"/>
        <dbReference type="ChEBI" id="CHEBI:78809"/>
        <dbReference type="ChEBI" id="CHEBI:83100"/>
        <dbReference type="EC" id="2.8.1.8"/>
    </reaction>
</comment>
<keyword evidence="5 8" id="KW-0408">Iron</keyword>
<evidence type="ECO:0000256" key="5">
    <source>
        <dbReference type="ARBA" id="ARBA00023004"/>
    </source>
</evidence>